<accession>A0A5B7CMW9</accession>
<evidence type="ECO:0000256" key="10">
    <source>
        <dbReference type="ARBA" id="ARBA00048679"/>
    </source>
</evidence>
<dbReference type="GO" id="GO:0035556">
    <property type="term" value="P:intracellular signal transduction"/>
    <property type="evidence" value="ECO:0007669"/>
    <property type="project" value="TreeGrafter"/>
</dbReference>
<protein>
    <recommendedName>
        <fullName evidence="2">Serine/threonine-protein kinase greatwall</fullName>
        <ecNumber evidence="1">2.7.11.1</ecNumber>
    </recommendedName>
    <alternativeName>
        <fullName evidence="8">Microtubule-associated serine/threonine-protein kinase-like</fullName>
    </alternativeName>
</protein>
<evidence type="ECO:0000256" key="7">
    <source>
        <dbReference type="ARBA" id="ARBA00022840"/>
    </source>
</evidence>
<name>A0A5B7CMW9_PORTR</name>
<dbReference type="PROSITE" id="PS50011">
    <property type="entry name" value="PROTEIN_KINASE_DOM"/>
    <property type="match status" value="1"/>
</dbReference>
<keyword evidence="6 13" id="KW-0418">Kinase</keyword>
<dbReference type="Proteomes" id="UP000324222">
    <property type="component" value="Unassembled WGS sequence"/>
</dbReference>
<dbReference type="PANTHER" id="PTHR24356">
    <property type="entry name" value="SERINE/THREONINE-PROTEIN KINASE"/>
    <property type="match status" value="1"/>
</dbReference>
<dbReference type="Gene3D" id="3.30.200.20">
    <property type="entry name" value="Phosphorylase Kinase, domain 1"/>
    <property type="match status" value="1"/>
</dbReference>
<evidence type="ECO:0000256" key="2">
    <source>
        <dbReference type="ARBA" id="ARBA00022148"/>
    </source>
</evidence>
<evidence type="ECO:0000256" key="3">
    <source>
        <dbReference type="ARBA" id="ARBA00022527"/>
    </source>
</evidence>
<dbReference type="SUPFAM" id="SSF56112">
    <property type="entry name" value="Protein kinase-like (PK-like)"/>
    <property type="match status" value="1"/>
</dbReference>
<organism evidence="13 14">
    <name type="scientific">Portunus trituberculatus</name>
    <name type="common">Swimming crab</name>
    <name type="synonym">Neptunus trituberculatus</name>
    <dbReference type="NCBI Taxonomy" id="210409"/>
    <lineage>
        <taxon>Eukaryota</taxon>
        <taxon>Metazoa</taxon>
        <taxon>Ecdysozoa</taxon>
        <taxon>Arthropoda</taxon>
        <taxon>Crustacea</taxon>
        <taxon>Multicrustacea</taxon>
        <taxon>Malacostraca</taxon>
        <taxon>Eumalacostraca</taxon>
        <taxon>Eucarida</taxon>
        <taxon>Decapoda</taxon>
        <taxon>Pleocyemata</taxon>
        <taxon>Brachyura</taxon>
        <taxon>Eubrachyura</taxon>
        <taxon>Portunoidea</taxon>
        <taxon>Portunidae</taxon>
        <taxon>Portuninae</taxon>
        <taxon>Portunus</taxon>
    </lineage>
</organism>
<evidence type="ECO:0000256" key="5">
    <source>
        <dbReference type="ARBA" id="ARBA00022741"/>
    </source>
</evidence>
<evidence type="ECO:0000256" key="1">
    <source>
        <dbReference type="ARBA" id="ARBA00012513"/>
    </source>
</evidence>
<evidence type="ECO:0000256" key="9">
    <source>
        <dbReference type="ARBA" id="ARBA00047899"/>
    </source>
</evidence>
<comment type="catalytic activity">
    <reaction evidence="10">
        <text>L-seryl-[protein] + ATP = O-phospho-L-seryl-[protein] + ADP + H(+)</text>
        <dbReference type="Rhea" id="RHEA:17989"/>
        <dbReference type="Rhea" id="RHEA-COMP:9863"/>
        <dbReference type="Rhea" id="RHEA-COMP:11604"/>
        <dbReference type="ChEBI" id="CHEBI:15378"/>
        <dbReference type="ChEBI" id="CHEBI:29999"/>
        <dbReference type="ChEBI" id="CHEBI:30616"/>
        <dbReference type="ChEBI" id="CHEBI:83421"/>
        <dbReference type="ChEBI" id="CHEBI:456216"/>
        <dbReference type="EC" id="2.7.11.1"/>
    </reaction>
</comment>
<feature type="domain" description="Protein kinase" evidence="12">
    <location>
        <begin position="35"/>
        <end position="228"/>
    </location>
</feature>
<dbReference type="Pfam" id="PF10545">
    <property type="entry name" value="MADF_DNA_bdg"/>
    <property type="match status" value="1"/>
</dbReference>
<dbReference type="FunFam" id="3.30.200.20:FF:000550">
    <property type="entry name" value="Serine/threonine-protein kinase greatwall"/>
    <property type="match status" value="1"/>
</dbReference>
<dbReference type="PANTHER" id="PTHR24356:SF1">
    <property type="entry name" value="SERINE_THREONINE-PROTEIN KINASE GREATWALL"/>
    <property type="match status" value="1"/>
</dbReference>
<keyword evidence="3" id="KW-0723">Serine/threonine-protein kinase</keyword>
<dbReference type="GO" id="GO:0005634">
    <property type="term" value="C:nucleus"/>
    <property type="evidence" value="ECO:0007669"/>
    <property type="project" value="TreeGrafter"/>
</dbReference>
<sequence length="228" mass="25623">MEQSENKENVLLHKEKTADDVAADNTNKMPKIEDFQFLKPISRGAFGKVFLGCKKENPSQLYAIKVVKKSDILHKNMVEQVITERDALARTKSPYCVQLYYSLQTASNVYLECVIMAPRFSDEEDEIIVEEVAKHPSLWQLSHPKYKDQWLKDNILAEVPNKVGKPDLNNCALTWGPWRIPSGVDEPEDTGVLSGRRGRMDSVTVLTKHGSSSRSTLGSTVEGGFRGL</sequence>
<dbReference type="InterPro" id="IPR050236">
    <property type="entry name" value="Ser_Thr_kinase_AGC"/>
</dbReference>
<dbReference type="GO" id="GO:0004674">
    <property type="term" value="F:protein serine/threonine kinase activity"/>
    <property type="evidence" value="ECO:0007669"/>
    <property type="project" value="UniProtKB-KW"/>
</dbReference>
<feature type="compositionally biased region" description="Polar residues" evidence="11">
    <location>
        <begin position="209"/>
        <end position="219"/>
    </location>
</feature>
<dbReference type="OrthoDB" id="162894at2759"/>
<evidence type="ECO:0000256" key="6">
    <source>
        <dbReference type="ARBA" id="ARBA00022777"/>
    </source>
</evidence>
<comment type="caution">
    <text evidence="13">The sequence shown here is derived from an EMBL/GenBank/DDBJ whole genome shotgun (WGS) entry which is preliminary data.</text>
</comment>
<evidence type="ECO:0000313" key="14">
    <source>
        <dbReference type="Proteomes" id="UP000324222"/>
    </source>
</evidence>
<dbReference type="InterPro" id="IPR011009">
    <property type="entry name" value="Kinase-like_dom_sf"/>
</dbReference>
<dbReference type="AlphaFoldDB" id="A0A5B7CMW9"/>
<evidence type="ECO:0000256" key="11">
    <source>
        <dbReference type="SAM" id="MobiDB-lite"/>
    </source>
</evidence>
<keyword evidence="4" id="KW-0808">Transferase</keyword>
<dbReference type="InterPro" id="IPR006578">
    <property type="entry name" value="MADF-dom"/>
</dbReference>
<evidence type="ECO:0000256" key="8">
    <source>
        <dbReference type="ARBA" id="ARBA00033099"/>
    </source>
</evidence>
<dbReference type="Pfam" id="PF00069">
    <property type="entry name" value="Pkinase"/>
    <property type="match status" value="1"/>
</dbReference>
<reference evidence="13 14" key="1">
    <citation type="submission" date="2019-05" db="EMBL/GenBank/DDBJ databases">
        <title>Another draft genome of Portunus trituberculatus and its Hox gene families provides insights of decapod evolution.</title>
        <authorList>
            <person name="Jeong J.-H."/>
            <person name="Song I."/>
            <person name="Kim S."/>
            <person name="Choi T."/>
            <person name="Kim D."/>
            <person name="Ryu S."/>
            <person name="Kim W."/>
        </authorList>
    </citation>
    <scope>NUCLEOTIDE SEQUENCE [LARGE SCALE GENOMIC DNA]</scope>
    <source>
        <tissue evidence="13">Muscle</tissue>
    </source>
</reference>
<keyword evidence="5" id="KW-0547">Nucleotide-binding</keyword>
<gene>
    <name evidence="13" type="primary">mastl_0</name>
    <name evidence="13" type="ORF">E2C01_003461</name>
</gene>
<feature type="region of interest" description="Disordered" evidence="11">
    <location>
        <begin position="208"/>
        <end position="228"/>
    </location>
</feature>
<comment type="catalytic activity">
    <reaction evidence="9">
        <text>L-threonyl-[protein] + ATP = O-phospho-L-threonyl-[protein] + ADP + H(+)</text>
        <dbReference type="Rhea" id="RHEA:46608"/>
        <dbReference type="Rhea" id="RHEA-COMP:11060"/>
        <dbReference type="Rhea" id="RHEA-COMP:11605"/>
        <dbReference type="ChEBI" id="CHEBI:15378"/>
        <dbReference type="ChEBI" id="CHEBI:30013"/>
        <dbReference type="ChEBI" id="CHEBI:30616"/>
        <dbReference type="ChEBI" id="CHEBI:61977"/>
        <dbReference type="ChEBI" id="CHEBI:456216"/>
        <dbReference type="EC" id="2.7.11.1"/>
    </reaction>
</comment>
<evidence type="ECO:0000256" key="4">
    <source>
        <dbReference type="ARBA" id="ARBA00022679"/>
    </source>
</evidence>
<dbReference type="EC" id="2.7.11.1" evidence="1"/>
<keyword evidence="14" id="KW-1185">Reference proteome</keyword>
<dbReference type="InterPro" id="IPR000719">
    <property type="entry name" value="Prot_kinase_dom"/>
</dbReference>
<proteinExistence type="predicted"/>
<evidence type="ECO:0000313" key="13">
    <source>
        <dbReference type="EMBL" id="MPC10819.1"/>
    </source>
</evidence>
<dbReference type="EMBL" id="VSRR010000132">
    <property type="protein sequence ID" value="MPC10819.1"/>
    <property type="molecule type" value="Genomic_DNA"/>
</dbReference>
<evidence type="ECO:0000259" key="12">
    <source>
        <dbReference type="PROSITE" id="PS50011"/>
    </source>
</evidence>
<dbReference type="GO" id="GO:0005524">
    <property type="term" value="F:ATP binding"/>
    <property type="evidence" value="ECO:0007669"/>
    <property type="project" value="UniProtKB-KW"/>
</dbReference>
<keyword evidence="7" id="KW-0067">ATP-binding</keyword>